<evidence type="ECO:0000256" key="1">
    <source>
        <dbReference type="SAM" id="MobiDB-lite"/>
    </source>
</evidence>
<proteinExistence type="predicted"/>
<dbReference type="Proteomes" id="UP001480595">
    <property type="component" value="Unassembled WGS sequence"/>
</dbReference>
<protein>
    <submittedName>
        <fullName evidence="2">Uncharacterized protein</fullName>
    </submittedName>
</protein>
<dbReference type="EMBL" id="JAQQWL010000004">
    <property type="protein sequence ID" value="KAK8076050.1"/>
    <property type="molecule type" value="Genomic_DNA"/>
</dbReference>
<keyword evidence="3" id="KW-1185">Reference proteome</keyword>
<sequence length="96" mass="10851">MVARGQDQDQDQDRPWPHFASPPPVPALRPENTFNYLRGPFQGHLHLAPSPSFPLGYAPRHDFLELRQIDWRPPLADGIVRQPPPLVLSNFANVAP</sequence>
<gene>
    <name evidence="2" type="ORF">PG994_003322</name>
</gene>
<evidence type="ECO:0000313" key="2">
    <source>
        <dbReference type="EMBL" id="KAK8076050.1"/>
    </source>
</evidence>
<comment type="caution">
    <text evidence="2">The sequence shown here is derived from an EMBL/GenBank/DDBJ whole genome shotgun (WGS) entry which is preliminary data.</text>
</comment>
<name>A0ABR1VXR1_9PEZI</name>
<feature type="region of interest" description="Disordered" evidence="1">
    <location>
        <begin position="1"/>
        <end position="29"/>
    </location>
</feature>
<accession>A0ABR1VXR1</accession>
<organism evidence="2 3">
    <name type="scientific">Apiospora phragmitis</name>
    <dbReference type="NCBI Taxonomy" id="2905665"/>
    <lineage>
        <taxon>Eukaryota</taxon>
        <taxon>Fungi</taxon>
        <taxon>Dikarya</taxon>
        <taxon>Ascomycota</taxon>
        <taxon>Pezizomycotina</taxon>
        <taxon>Sordariomycetes</taxon>
        <taxon>Xylariomycetidae</taxon>
        <taxon>Amphisphaeriales</taxon>
        <taxon>Apiosporaceae</taxon>
        <taxon>Apiospora</taxon>
    </lineage>
</organism>
<evidence type="ECO:0000313" key="3">
    <source>
        <dbReference type="Proteomes" id="UP001480595"/>
    </source>
</evidence>
<reference evidence="2 3" key="1">
    <citation type="submission" date="2023-01" db="EMBL/GenBank/DDBJ databases">
        <title>Analysis of 21 Apiospora genomes using comparative genomics revels a genus with tremendous synthesis potential of carbohydrate active enzymes and secondary metabolites.</title>
        <authorList>
            <person name="Sorensen T."/>
        </authorList>
    </citation>
    <scope>NUCLEOTIDE SEQUENCE [LARGE SCALE GENOMIC DNA]</scope>
    <source>
        <strain evidence="2 3">CBS 135458</strain>
    </source>
</reference>
<dbReference type="GeneID" id="92087794"/>
<dbReference type="RefSeq" id="XP_066719009.1">
    <property type="nucleotide sequence ID" value="XM_066854731.1"/>
</dbReference>